<accession>A0A1A6HKZ0</accession>
<dbReference type="STRING" id="56216.A0A1A6HKZ0"/>
<name>A0A1A6HKZ0_NEOLE</name>
<dbReference type="OrthoDB" id="2020758at2759"/>
<dbReference type="Proteomes" id="UP000092124">
    <property type="component" value="Unassembled WGS sequence"/>
</dbReference>
<evidence type="ECO:0000313" key="2">
    <source>
        <dbReference type="Proteomes" id="UP000092124"/>
    </source>
</evidence>
<dbReference type="EMBL" id="LZPO01027446">
    <property type="protein sequence ID" value="OBS78342.1"/>
    <property type="molecule type" value="Genomic_DNA"/>
</dbReference>
<reference evidence="1 2" key="1">
    <citation type="submission" date="2016-06" db="EMBL/GenBank/DDBJ databases">
        <title>The Draft Genome Sequence and Annotation of the Desert Woodrat Neotoma lepida.</title>
        <authorList>
            <person name="Campbell M."/>
            <person name="Oakeson K.F."/>
            <person name="Yandell M."/>
            <person name="Halpert J.R."/>
            <person name="Dearing D."/>
        </authorList>
    </citation>
    <scope>NUCLEOTIDE SEQUENCE [LARGE SCALE GENOMIC DNA]</scope>
    <source>
        <strain evidence="1">417</strain>
        <tissue evidence="1">Liver</tissue>
    </source>
</reference>
<proteinExistence type="predicted"/>
<dbReference type="AlphaFoldDB" id="A0A1A6HKZ0"/>
<evidence type="ECO:0000313" key="1">
    <source>
        <dbReference type="EMBL" id="OBS78342.1"/>
    </source>
</evidence>
<comment type="caution">
    <text evidence="1">The sequence shown here is derived from an EMBL/GenBank/DDBJ whole genome shotgun (WGS) entry which is preliminary data.</text>
</comment>
<sequence length="65" mass="7081">MNEIKEDGTKLKISLSSAPQVDPLVVELSSPGPLTSALFLFLHSMKEAEKGPLSPKVLFNQLCQK</sequence>
<keyword evidence="2" id="KW-1185">Reference proteome</keyword>
<gene>
    <name evidence="1" type="ORF">A6R68_19269</name>
</gene>
<organism evidence="1 2">
    <name type="scientific">Neotoma lepida</name>
    <name type="common">Desert woodrat</name>
    <dbReference type="NCBI Taxonomy" id="56216"/>
    <lineage>
        <taxon>Eukaryota</taxon>
        <taxon>Metazoa</taxon>
        <taxon>Chordata</taxon>
        <taxon>Craniata</taxon>
        <taxon>Vertebrata</taxon>
        <taxon>Euteleostomi</taxon>
        <taxon>Mammalia</taxon>
        <taxon>Eutheria</taxon>
        <taxon>Euarchontoglires</taxon>
        <taxon>Glires</taxon>
        <taxon>Rodentia</taxon>
        <taxon>Myomorpha</taxon>
        <taxon>Muroidea</taxon>
        <taxon>Cricetidae</taxon>
        <taxon>Neotominae</taxon>
        <taxon>Neotoma</taxon>
    </lineage>
</organism>
<protein>
    <submittedName>
        <fullName evidence="1">Uncharacterized protein</fullName>
    </submittedName>
</protein>